<dbReference type="EMBL" id="JACIBX010000001">
    <property type="protein sequence ID" value="MBB3710861.1"/>
    <property type="molecule type" value="Genomic_DNA"/>
</dbReference>
<evidence type="ECO:0000313" key="2">
    <source>
        <dbReference type="EMBL" id="MBB3710861.1"/>
    </source>
</evidence>
<protein>
    <submittedName>
        <fullName evidence="2">Uncharacterized protein</fullName>
    </submittedName>
</protein>
<name>A0ABR6HKA8_9RHOB</name>
<keyword evidence="1" id="KW-0812">Transmembrane</keyword>
<dbReference type="Proteomes" id="UP000576152">
    <property type="component" value="Unassembled WGS sequence"/>
</dbReference>
<keyword evidence="1" id="KW-1133">Transmembrane helix</keyword>
<gene>
    <name evidence="2" type="ORF">FHS00_000414</name>
</gene>
<organism evidence="2 3">
    <name type="scientific">Limimaricola variabilis</name>
    <dbReference type="NCBI Taxonomy" id="1492771"/>
    <lineage>
        <taxon>Bacteria</taxon>
        <taxon>Pseudomonadati</taxon>
        <taxon>Pseudomonadota</taxon>
        <taxon>Alphaproteobacteria</taxon>
        <taxon>Rhodobacterales</taxon>
        <taxon>Paracoccaceae</taxon>
        <taxon>Limimaricola</taxon>
    </lineage>
</organism>
<comment type="caution">
    <text evidence="2">The sequence shown here is derived from an EMBL/GenBank/DDBJ whole genome shotgun (WGS) entry which is preliminary data.</text>
</comment>
<keyword evidence="1" id="KW-0472">Membrane</keyword>
<accession>A0ABR6HKA8</accession>
<evidence type="ECO:0000313" key="3">
    <source>
        <dbReference type="Proteomes" id="UP000576152"/>
    </source>
</evidence>
<reference evidence="2 3" key="1">
    <citation type="submission" date="2020-08" db="EMBL/GenBank/DDBJ databases">
        <title>Genomic Encyclopedia of Type Strains, Phase III (KMG-III): the genomes of soil and plant-associated and newly described type strains.</title>
        <authorList>
            <person name="Whitman W."/>
        </authorList>
    </citation>
    <scope>NUCLEOTIDE SEQUENCE [LARGE SCALE GENOMIC DNA]</scope>
    <source>
        <strain evidence="2 3">CECT 8572</strain>
    </source>
</reference>
<evidence type="ECO:0000256" key="1">
    <source>
        <dbReference type="SAM" id="Phobius"/>
    </source>
</evidence>
<proteinExistence type="predicted"/>
<feature type="transmembrane region" description="Helical" evidence="1">
    <location>
        <begin position="20"/>
        <end position="38"/>
    </location>
</feature>
<keyword evidence="3" id="KW-1185">Reference proteome</keyword>
<sequence>MTTRNEAGLGLLIAMHLDRLLFPVAIVLALGAALQLTAP</sequence>